<feature type="domain" description="N-acetyltransferase" evidence="1">
    <location>
        <begin position="1"/>
        <end position="156"/>
    </location>
</feature>
<dbReference type="CDD" id="cd04301">
    <property type="entry name" value="NAT_SF"/>
    <property type="match status" value="1"/>
</dbReference>
<dbReference type="AlphaFoldDB" id="A0A368X436"/>
<proteinExistence type="predicted"/>
<dbReference type="PROSITE" id="PS51186">
    <property type="entry name" value="GNAT"/>
    <property type="match status" value="1"/>
</dbReference>
<gene>
    <name evidence="2" type="ORF">DFR57_1258</name>
</gene>
<dbReference type="InterPro" id="IPR000182">
    <property type="entry name" value="GNAT_dom"/>
</dbReference>
<evidence type="ECO:0000313" key="3">
    <source>
        <dbReference type="Proteomes" id="UP000252585"/>
    </source>
</evidence>
<dbReference type="GO" id="GO:0016747">
    <property type="term" value="F:acyltransferase activity, transferring groups other than amino-acyl groups"/>
    <property type="evidence" value="ECO:0007669"/>
    <property type="project" value="InterPro"/>
</dbReference>
<name>A0A368X436_9BACI</name>
<dbReference type="RefSeq" id="WP_114354554.1">
    <property type="nucleotide sequence ID" value="NZ_QPJJ01000025.1"/>
</dbReference>
<dbReference type="Proteomes" id="UP000252585">
    <property type="component" value="Unassembled WGS sequence"/>
</dbReference>
<dbReference type="PIRSF" id="PIRSF037663">
    <property type="entry name" value="Acetyltransf_GNAT_prd"/>
    <property type="match status" value="1"/>
</dbReference>
<keyword evidence="2" id="KW-0808">Transferase</keyword>
<dbReference type="PANTHER" id="PTHR43072">
    <property type="entry name" value="N-ACETYLTRANSFERASE"/>
    <property type="match status" value="1"/>
</dbReference>
<dbReference type="Pfam" id="PF00583">
    <property type="entry name" value="Acetyltransf_1"/>
    <property type="match status" value="1"/>
</dbReference>
<organism evidence="2 3">
    <name type="scientific">Saliterribacillus persicus</name>
    <dbReference type="NCBI Taxonomy" id="930114"/>
    <lineage>
        <taxon>Bacteria</taxon>
        <taxon>Bacillati</taxon>
        <taxon>Bacillota</taxon>
        <taxon>Bacilli</taxon>
        <taxon>Bacillales</taxon>
        <taxon>Bacillaceae</taxon>
        <taxon>Saliterribacillus</taxon>
    </lineage>
</organism>
<evidence type="ECO:0000259" key="1">
    <source>
        <dbReference type="PROSITE" id="PS51186"/>
    </source>
</evidence>
<dbReference type="OrthoDB" id="8593648at2"/>
<dbReference type="PANTHER" id="PTHR43072:SF36">
    <property type="entry name" value="RIBOSOMAL-PROTEIN-ALANINE ACETYLTRANSFERASE"/>
    <property type="match status" value="1"/>
</dbReference>
<dbReference type="FunFam" id="3.40.630.30:FF:000133">
    <property type="entry name" value="Acetyltransferase, GNAT family"/>
    <property type="match status" value="1"/>
</dbReference>
<protein>
    <submittedName>
        <fullName evidence="2">Putative GNAT superfamily acetyltransferase</fullName>
    </submittedName>
</protein>
<dbReference type="EMBL" id="QPJJ01000025">
    <property type="protein sequence ID" value="RCW62565.1"/>
    <property type="molecule type" value="Genomic_DNA"/>
</dbReference>
<accession>A0A368X436</accession>
<comment type="caution">
    <text evidence="2">The sequence shown here is derived from an EMBL/GenBank/DDBJ whole genome shotgun (WGS) entry which is preliminary data.</text>
</comment>
<evidence type="ECO:0000313" key="2">
    <source>
        <dbReference type="EMBL" id="RCW62565.1"/>
    </source>
</evidence>
<dbReference type="SUPFAM" id="SSF55729">
    <property type="entry name" value="Acyl-CoA N-acyltransferases (Nat)"/>
    <property type="match status" value="1"/>
</dbReference>
<keyword evidence="3" id="KW-1185">Reference proteome</keyword>
<reference evidence="2 3" key="1">
    <citation type="submission" date="2018-07" db="EMBL/GenBank/DDBJ databases">
        <title>Genomic Encyclopedia of Type Strains, Phase IV (KMG-IV): sequencing the most valuable type-strain genomes for metagenomic binning, comparative biology and taxonomic classification.</title>
        <authorList>
            <person name="Goeker M."/>
        </authorList>
    </citation>
    <scope>NUCLEOTIDE SEQUENCE [LARGE SCALE GENOMIC DNA]</scope>
    <source>
        <strain evidence="2 3">DSM 27696</strain>
    </source>
</reference>
<dbReference type="InterPro" id="IPR017255">
    <property type="entry name" value="AcTrfase_GNAT_prd"/>
</dbReference>
<dbReference type="InterPro" id="IPR016181">
    <property type="entry name" value="Acyl_CoA_acyltransferase"/>
</dbReference>
<dbReference type="Gene3D" id="3.40.630.30">
    <property type="match status" value="1"/>
</dbReference>
<sequence>MKLRQLEARDCQFILPIVNEWWDGRDMTHLFPRFLFDHFTNTSFVVEIDGDIIGFLIGFFSQTHQDEAYIHAVGIAPKFRGKGIGKSLYQHFYISVEKKNVKKVRCITSALNKNSIAYHQKLGFTLVEGDKIINGLPVHKNYDGKGNDRVLFLKHL</sequence>